<dbReference type="Proteomes" id="UP000005953">
    <property type="component" value="Unassembled WGS sequence"/>
</dbReference>
<sequence length="60" mass="6648">MNSGYWVKSDYQKVKVVTVHNIPKRDLKAVVQAYRASGAQVKTESEAGRDNEYCVTAISG</sequence>
<organism evidence="1 2">
    <name type="scientific">Reinekea blandensis MED297</name>
    <dbReference type="NCBI Taxonomy" id="314283"/>
    <lineage>
        <taxon>Bacteria</taxon>
        <taxon>Pseudomonadati</taxon>
        <taxon>Pseudomonadota</taxon>
        <taxon>Gammaproteobacteria</taxon>
        <taxon>Oceanospirillales</taxon>
        <taxon>Saccharospirillaceae</taxon>
        <taxon>Reinekea</taxon>
    </lineage>
</organism>
<gene>
    <name evidence="1" type="ORF">MED297_00055</name>
</gene>
<keyword evidence="2" id="KW-1185">Reference proteome</keyword>
<protein>
    <submittedName>
        <fullName evidence="1">Uncharacterized protein</fullName>
    </submittedName>
</protein>
<dbReference type="EMBL" id="AAOE01000038">
    <property type="protein sequence ID" value="EAR07566.1"/>
    <property type="molecule type" value="Genomic_DNA"/>
</dbReference>
<proteinExistence type="predicted"/>
<evidence type="ECO:0000313" key="1">
    <source>
        <dbReference type="EMBL" id="EAR07566.1"/>
    </source>
</evidence>
<dbReference type="STRING" id="314283.MED297_00055"/>
<accession>A4BJW5</accession>
<dbReference type="HOGENOM" id="CLU_2938483_0_0_6"/>
<comment type="caution">
    <text evidence="1">The sequence shown here is derived from an EMBL/GenBank/DDBJ whole genome shotgun (WGS) entry which is preliminary data.</text>
</comment>
<evidence type="ECO:0000313" key="2">
    <source>
        <dbReference type="Proteomes" id="UP000005953"/>
    </source>
</evidence>
<dbReference type="AlphaFoldDB" id="A4BJW5"/>
<name>A4BJW5_9GAMM</name>
<reference evidence="1 2" key="1">
    <citation type="submission" date="2006-02" db="EMBL/GenBank/DDBJ databases">
        <authorList>
            <person name="Pinhassi J."/>
            <person name="Pedros-Alio C."/>
            <person name="Ferriera S."/>
            <person name="Johnson J."/>
            <person name="Kravitz S."/>
            <person name="Halpern A."/>
            <person name="Remington K."/>
            <person name="Beeson K."/>
            <person name="Tran B."/>
            <person name="Rogers Y.-H."/>
            <person name="Friedman R."/>
            <person name="Venter J.C."/>
        </authorList>
    </citation>
    <scope>NUCLEOTIDE SEQUENCE [LARGE SCALE GENOMIC DNA]</scope>
    <source>
        <strain evidence="1 2">MED297</strain>
    </source>
</reference>